<evidence type="ECO:0000256" key="1">
    <source>
        <dbReference type="ARBA" id="ARBA00004442"/>
    </source>
</evidence>
<keyword evidence="3" id="KW-0998">Cell outer membrane</keyword>
<dbReference type="SUPFAM" id="SSF103088">
    <property type="entry name" value="OmpA-like"/>
    <property type="match status" value="1"/>
</dbReference>
<dbReference type="Proteomes" id="UP001596405">
    <property type="component" value="Unassembled WGS sequence"/>
</dbReference>
<dbReference type="Gene3D" id="2.60.40.1120">
    <property type="entry name" value="Carboxypeptidase-like, regulatory domain"/>
    <property type="match status" value="1"/>
</dbReference>
<dbReference type="InterPro" id="IPR050330">
    <property type="entry name" value="Bact_OuterMem_StrucFunc"/>
</dbReference>
<dbReference type="PRINTS" id="PR01021">
    <property type="entry name" value="OMPADOMAIN"/>
</dbReference>
<dbReference type="EMBL" id="JBHSYQ010000016">
    <property type="protein sequence ID" value="MFC7000031.1"/>
    <property type="molecule type" value="Genomic_DNA"/>
</dbReference>
<proteinExistence type="predicted"/>
<protein>
    <submittedName>
        <fullName evidence="6">OmpA family protein</fullName>
    </submittedName>
</protein>
<accession>A0ABW2DUV5</accession>
<dbReference type="Gene3D" id="2.120.10.30">
    <property type="entry name" value="TolB, C-terminal domain"/>
    <property type="match status" value="1"/>
</dbReference>
<dbReference type="SUPFAM" id="SSF82171">
    <property type="entry name" value="DPP6 N-terminal domain-like"/>
    <property type="match status" value="1"/>
</dbReference>
<dbReference type="InterPro" id="IPR006664">
    <property type="entry name" value="OMP_bac"/>
</dbReference>
<evidence type="ECO:0000313" key="7">
    <source>
        <dbReference type="Proteomes" id="UP001596405"/>
    </source>
</evidence>
<evidence type="ECO:0000256" key="3">
    <source>
        <dbReference type="ARBA" id="ARBA00023237"/>
    </source>
</evidence>
<dbReference type="Gene3D" id="1.25.40.10">
    <property type="entry name" value="Tetratricopeptide repeat domain"/>
    <property type="match status" value="1"/>
</dbReference>
<dbReference type="SUPFAM" id="SSF48452">
    <property type="entry name" value="TPR-like"/>
    <property type="match status" value="1"/>
</dbReference>
<dbReference type="InterPro" id="IPR006665">
    <property type="entry name" value="OmpA-like"/>
</dbReference>
<evidence type="ECO:0000259" key="5">
    <source>
        <dbReference type="PROSITE" id="PS51123"/>
    </source>
</evidence>
<dbReference type="InterPro" id="IPR036737">
    <property type="entry name" value="OmpA-like_sf"/>
</dbReference>
<feature type="domain" description="OmpA-like" evidence="5">
    <location>
        <begin position="527"/>
        <end position="641"/>
    </location>
</feature>
<dbReference type="Pfam" id="PF07676">
    <property type="entry name" value="PD40"/>
    <property type="match status" value="3"/>
</dbReference>
<dbReference type="CDD" id="cd07185">
    <property type="entry name" value="OmpA_C-like"/>
    <property type="match status" value="1"/>
</dbReference>
<comment type="subcellular location">
    <subcellularLocation>
        <location evidence="1">Cell outer membrane</location>
    </subcellularLocation>
</comment>
<keyword evidence="7" id="KW-1185">Reference proteome</keyword>
<dbReference type="Pfam" id="PF00691">
    <property type="entry name" value="OmpA"/>
    <property type="match status" value="1"/>
</dbReference>
<gene>
    <name evidence="6" type="ORF">ACFQHR_20520</name>
</gene>
<dbReference type="InterPro" id="IPR011659">
    <property type="entry name" value="WD40"/>
</dbReference>
<dbReference type="Gene3D" id="3.30.1330.60">
    <property type="entry name" value="OmpA-like domain"/>
    <property type="match status" value="1"/>
</dbReference>
<keyword evidence="2 4" id="KW-0472">Membrane</keyword>
<dbReference type="PANTHER" id="PTHR30329">
    <property type="entry name" value="STATOR ELEMENT OF FLAGELLAR MOTOR COMPLEX"/>
    <property type="match status" value="1"/>
</dbReference>
<dbReference type="RefSeq" id="WP_066621902.1">
    <property type="nucleotide sequence ID" value="NZ_JBHSYQ010000016.1"/>
</dbReference>
<evidence type="ECO:0000256" key="2">
    <source>
        <dbReference type="ARBA" id="ARBA00023136"/>
    </source>
</evidence>
<evidence type="ECO:0000313" key="6">
    <source>
        <dbReference type="EMBL" id="MFC7000031.1"/>
    </source>
</evidence>
<evidence type="ECO:0000256" key="4">
    <source>
        <dbReference type="PROSITE-ProRule" id="PRU00473"/>
    </source>
</evidence>
<reference evidence="7" key="1">
    <citation type="journal article" date="2019" name="Int. J. Syst. Evol. Microbiol.">
        <title>The Global Catalogue of Microorganisms (GCM) 10K type strain sequencing project: providing services to taxonomists for standard genome sequencing and annotation.</title>
        <authorList>
            <consortium name="The Broad Institute Genomics Platform"/>
            <consortium name="The Broad Institute Genome Sequencing Center for Infectious Disease"/>
            <person name="Wu L."/>
            <person name="Ma J."/>
        </authorList>
    </citation>
    <scope>NUCLEOTIDE SEQUENCE [LARGE SCALE GENOMIC DNA]</scope>
    <source>
        <strain evidence="7">CGMCC 4.7393</strain>
    </source>
</reference>
<name>A0ABW2DUV5_9BACT</name>
<dbReference type="PROSITE" id="PS51123">
    <property type="entry name" value="OMPA_2"/>
    <property type="match status" value="1"/>
</dbReference>
<comment type="caution">
    <text evidence="6">The sequence shown here is derived from an EMBL/GenBank/DDBJ whole genome shotgun (WGS) entry which is preliminary data.</text>
</comment>
<dbReference type="PANTHER" id="PTHR30329:SF21">
    <property type="entry name" value="LIPOPROTEIN YIAD-RELATED"/>
    <property type="match status" value="1"/>
</dbReference>
<dbReference type="InterPro" id="IPR011042">
    <property type="entry name" value="6-blade_b-propeller_TolB-like"/>
</dbReference>
<organism evidence="6 7">
    <name type="scientific">Rufibacter roseus</name>
    <dbReference type="NCBI Taxonomy" id="1567108"/>
    <lineage>
        <taxon>Bacteria</taxon>
        <taxon>Pseudomonadati</taxon>
        <taxon>Bacteroidota</taxon>
        <taxon>Cytophagia</taxon>
        <taxon>Cytophagales</taxon>
        <taxon>Hymenobacteraceae</taxon>
        <taxon>Rufibacter</taxon>
    </lineage>
</organism>
<sequence length="641" mass="70439">MQLLQRLVVLVVLFFVGVAESYAQQPSGGTTNKRAEKSFQEGIQAVQGRNFPKALGHFNEAIERDTAFGDAYIRAASLYRITQQQDKAYQYYKRGFAKIEPTAALSTEYIAFADMAFERGQYNEAATYYQLYLKLANKNSRYSARAQQQLTNLQFAQKAIANPVAFNPKPLSDKVNRFALQYSPVLTADQKALLFTSRNGSGPTHDENLYLSVLQDGQWQTPASVSDAINTPLNEGAASMSGDGRILVFTSCNRQDSFGSCDLYISYRIGDNWSKPRNMGKNVNTTAWDSQPSLSADGRTLYFSSNRHGGQGAEDIWVTRYQDDKGWGAAENVGKPINTPGRDTSPFLHASGNTLYYATDGLAGMGGLDLFMTVRQGAKWQAPQNMGYPLNTHLDETSIFINPDNTLGYYSSQQPQGSKVEVALVQFEVPDVWKGKSISSYAQGKIFSAKTKEPLAAQIQVYDLDSVGVVTQQVNSDASTGEYTIVVNKGQRYALYVTSPGHVLESRHISAAATAKPLALDFYLQPLNKGAKAVLSNLFFDTGKATLSPESRTELDKLFQFLKANPSLKVEIAGHTDNVGQAAANQKLSEARAKAVVNYLVSKGAPASMFQAKGYGQTQPAAPNDSEENRQLNRRIELRLL</sequence>
<dbReference type="InterPro" id="IPR011990">
    <property type="entry name" value="TPR-like_helical_dom_sf"/>
</dbReference>